<gene>
    <name evidence="1" type="ORF">U9M48_018357</name>
</gene>
<protein>
    <submittedName>
        <fullName evidence="1">Uncharacterized protein</fullName>
    </submittedName>
</protein>
<keyword evidence="2" id="KW-1185">Reference proteome</keyword>
<evidence type="ECO:0000313" key="2">
    <source>
        <dbReference type="Proteomes" id="UP001341281"/>
    </source>
</evidence>
<proteinExistence type="predicted"/>
<name>A0AAQ3WQF9_PASNO</name>
<evidence type="ECO:0000313" key="1">
    <source>
        <dbReference type="EMBL" id="WVZ69591.1"/>
    </source>
</evidence>
<organism evidence="1 2">
    <name type="scientific">Paspalum notatum var. saurae</name>
    <dbReference type="NCBI Taxonomy" id="547442"/>
    <lineage>
        <taxon>Eukaryota</taxon>
        <taxon>Viridiplantae</taxon>
        <taxon>Streptophyta</taxon>
        <taxon>Embryophyta</taxon>
        <taxon>Tracheophyta</taxon>
        <taxon>Spermatophyta</taxon>
        <taxon>Magnoliopsida</taxon>
        <taxon>Liliopsida</taxon>
        <taxon>Poales</taxon>
        <taxon>Poaceae</taxon>
        <taxon>PACMAD clade</taxon>
        <taxon>Panicoideae</taxon>
        <taxon>Andropogonodae</taxon>
        <taxon>Paspaleae</taxon>
        <taxon>Paspalinae</taxon>
        <taxon>Paspalum</taxon>
    </lineage>
</organism>
<sequence>MLSTIIVHVSSTDVVSIPANRQEPGNGSDNKLSLLSLQLEDPSSFKIAAAERGPRNDISGQVLQLWPNIQLARTVRADGLHPSADQFLAACREGRQHELLIQRSRASEPLHIQPRHQSYRQYIRTLDDSTNLIYKQLGTLSFSSWNPGFRILLRLAHASPSLLARPSDKSLNSAVNLTFSKWPNLLDMTSLARPGSTTVTLGTGPNQDTLVLPCSRTLP</sequence>
<reference evidence="1 2" key="1">
    <citation type="submission" date="2024-02" db="EMBL/GenBank/DDBJ databases">
        <title>High-quality chromosome-scale genome assembly of Pensacola bahiagrass (Paspalum notatum Flugge var. saurae).</title>
        <authorList>
            <person name="Vega J.M."/>
            <person name="Podio M."/>
            <person name="Orjuela J."/>
            <person name="Siena L.A."/>
            <person name="Pessino S.C."/>
            <person name="Combes M.C."/>
            <person name="Mariac C."/>
            <person name="Albertini E."/>
            <person name="Pupilli F."/>
            <person name="Ortiz J.P.A."/>
            <person name="Leblanc O."/>
        </authorList>
    </citation>
    <scope>NUCLEOTIDE SEQUENCE [LARGE SCALE GENOMIC DNA]</scope>
    <source>
        <strain evidence="1">R1</strain>
        <tissue evidence="1">Leaf</tissue>
    </source>
</reference>
<dbReference type="AlphaFoldDB" id="A0AAQ3WQF9"/>
<dbReference type="Proteomes" id="UP001341281">
    <property type="component" value="Chromosome 04"/>
</dbReference>
<dbReference type="EMBL" id="CP144748">
    <property type="protein sequence ID" value="WVZ69591.1"/>
    <property type="molecule type" value="Genomic_DNA"/>
</dbReference>
<accession>A0AAQ3WQF9</accession>